<protein>
    <recommendedName>
        <fullName evidence="4">HEAT repeat domain-containing protein</fullName>
    </recommendedName>
</protein>
<dbReference type="InterPro" id="IPR011989">
    <property type="entry name" value="ARM-like"/>
</dbReference>
<dbReference type="AlphaFoldDB" id="A0A445MVR2"/>
<gene>
    <name evidence="3" type="ORF">PITCH_A1910020</name>
</gene>
<feature type="region of interest" description="Disordered" evidence="1">
    <location>
        <begin position="47"/>
        <end position="90"/>
    </location>
</feature>
<name>A0A445MVR2_9BACT</name>
<evidence type="ECO:0008006" key="4">
    <source>
        <dbReference type="Google" id="ProtNLM"/>
    </source>
</evidence>
<keyword evidence="2" id="KW-0812">Transmembrane</keyword>
<keyword evidence="2" id="KW-1133">Transmembrane helix</keyword>
<dbReference type="Gene3D" id="1.25.10.10">
    <property type="entry name" value="Leucine-rich Repeat Variant"/>
    <property type="match status" value="1"/>
</dbReference>
<dbReference type="PROSITE" id="PS51257">
    <property type="entry name" value="PROKAR_LIPOPROTEIN"/>
    <property type="match status" value="1"/>
</dbReference>
<keyword evidence="2" id="KW-0472">Membrane</keyword>
<accession>A0A445MVR2</accession>
<dbReference type="InterPro" id="IPR016024">
    <property type="entry name" value="ARM-type_fold"/>
</dbReference>
<feature type="transmembrane region" description="Helical" evidence="2">
    <location>
        <begin position="21"/>
        <end position="40"/>
    </location>
</feature>
<sequence length="284" mass="32043">MESPRFFLRRIFPGGNWSSRLLVFFVALIIACAAIFARVIKEKTKPVTEIKQETKIPPVTTNRPEETPPPVKTDVTTSNTPAADEQPQKKKADIINPSNVSVTPDVKNEEVPGLSPTMSYEERMEAIEELAQKDNPTIVSVVTKLLDSPDPEFREDILDALMEVDDVQVNTPLLKALEDQNQDVVEKAMDVMENIHSANILPGLERALGDRDEDIRGQALSILEDIPDARSIDILIEKGLHNDYPSTREDVLDSLNFITDQDFETSEEAVRWWQTNRDIFVFSE</sequence>
<dbReference type="EMBL" id="OJIN01000103">
    <property type="protein sequence ID" value="SPD73614.1"/>
    <property type="molecule type" value="Genomic_DNA"/>
</dbReference>
<evidence type="ECO:0000256" key="2">
    <source>
        <dbReference type="SAM" id="Phobius"/>
    </source>
</evidence>
<organism evidence="3">
    <name type="scientific">uncultured Desulfobacterium sp</name>
    <dbReference type="NCBI Taxonomy" id="201089"/>
    <lineage>
        <taxon>Bacteria</taxon>
        <taxon>Pseudomonadati</taxon>
        <taxon>Thermodesulfobacteriota</taxon>
        <taxon>Desulfobacteria</taxon>
        <taxon>Desulfobacterales</taxon>
        <taxon>Desulfobacteriaceae</taxon>
        <taxon>Desulfobacterium</taxon>
        <taxon>environmental samples</taxon>
    </lineage>
</organism>
<evidence type="ECO:0000313" key="3">
    <source>
        <dbReference type="EMBL" id="SPD73614.1"/>
    </source>
</evidence>
<dbReference type="Pfam" id="PF13646">
    <property type="entry name" value="HEAT_2"/>
    <property type="match status" value="1"/>
</dbReference>
<evidence type="ECO:0000256" key="1">
    <source>
        <dbReference type="SAM" id="MobiDB-lite"/>
    </source>
</evidence>
<proteinExistence type="predicted"/>
<reference evidence="3" key="1">
    <citation type="submission" date="2018-01" db="EMBL/GenBank/DDBJ databases">
        <authorList>
            <person name="Regsiter A."/>
            <person name="William W."/>
        </authorList>
    </citation>
    <scope>NUCLEOTIDE SEQUENCE</scope>
    <source>
        <strain evidence="3">TRIP AH-1</strain>
    </source>
</reference>
<dbReference type="SUPFAM" id="SSF48371">
    <property type="entry name" value="ARM repeat"/>
    <property type="match status" value="1"/>
</dbReference>